<dbReference type="CDD" id="cd01878">
    <property type="entry name" value="HflX"/>
    <property type="match status" value="1"/>
</dbReference>
<keyword evidence="1 6" id="KW-0963">Cytoplasm</keyword>
<dbReference type="PRINTS" id="PR00326">
    <property type="entry name" value="GTP1OBG"/>
</dbReference>
<dbReference type="Pfam" id="PF13167">
    <property type="entry name" value="GTP-bdg_N"/>
    <property type="match status" value="1"/>
</dbReference>
<dbReference type="InterPro" id="IPR030394">
    <property type="entry name" value="G_HFLX_dom"/>
</dbReference>
<feature type="binding site" evidence="7">
    <location>
        <begin position="293"/>
        <end position="296"/>
    </location>
    <ligand>
        <name>GTP</name>
        <dbReference type="ChEBI" id="CHEBI:37565"/>
    </ligand>
</feature>
<evidence type="ECO:0000256" key="4">
    <source>
        <dbReference type="ARBA" id="ARBA00022842"/>
    </source>
</evidence>
<feature type="binding site" evidence="8">
    <location>
        <position position="253"/>
    </location>
    <ligand>
        <name>Mg(2+)</name>
        <dbReference type="ChEBI" id="CHEBI:18420"/>
    </ligand>
</feature>
<feature type="coiled-coil region" evidence="9">
    <location>
        <begin position="201"/>
        <end position="228"/>
    </location>
</feature>
<dbReference type="PIRSF" id="PIRSF006809">
    <property type="entry name" value="GTP-binding_hflX_prd"/>
    <property type="match status" value="1"/>
</dbReference>
<dbReference type="Pfam" id="PF01926">
    <property type="entry name" value="MMR_HSR1"/>
    <property type="match status" value="1"/>
</dbReference>
<dbReference type="GO" id="GO:0003924">
    <property type="term" value="F:GTPase activity"/>
    <property type="evidence" value="ECO:0007669"/>
    <property type="project" value="UniProtKB-UniRule"/>
</dbReference>
<keyword evidence="4 8" id="KW-0460">Magnesium</keyword>
<evidence type="ECO:0000256" key="10">
    <source>
        <dbReference type="SAM" id="MobiDB-lite"/>
    </source>
</evidence>
<dbReference type="GO" id="GO:0043022">
    <property type="term" value="F:ribosome binding"/>
    <property type="evidence" value="ECO:0007669"/>
    <property type="project" value="TreeGrafter"/>
</dbReference>
<evidence type="ECO:0000256" key="8">
    <source>
        <dbReference type="PIRSR" id="PIRSR006809-2"/>
    </source>
</evidence>
<dbReference type="Gene3D" id="6.10.250.2860">
    <property type="match status" value="1"/>
</dbReference>
<comment type="caution">
    <text evidence="12">The sequence shown here is derived from an EMBL/GenBank/DDBJ whole genome shotgun (WGS) entry which is preliminary data.</text>
</comment>
<evidence type="ECO:0000313" key="12">
    <source>
        <dbReference type="EMBL" id="HER43455.1"/>
    </source>
</evidence>
<feature type="compositionally biased region" description="Basic and acidic residues" evidence="10">
    <location>
        <begin position="18"/>
        <end position="28"/>
    </location>
</feature>
<comment type="function">
    <text evidence="6">GTPase that associates with the 50S ribosomal subunit and may have a role during protein synthesis or ribosome biogenesis.</text>
</comment>
<dbReference type="HAMAP" id="MF_00900">
    <property type="entry name" value="GTPase_HflX"/>
    <property type="match status" value="1"/>
</dbReference>
<gene>
    <name evidence="6 12" type="primary">hflX</name>
    <name evidence="12" type="ORF">ENO08_03250</name>
</gene>
<feature type="binding site" evidence="8">
    <location>
        <position position="273"/>
    </location>
    <ligand>
        <name>Mg(2+)</name>
        <dbReference type="ChEBI" id="CHEBI:18420"/>
    </ligand>
</feature>
<dbReference type="SUPFAM" id="SSF52540">
    <property type="entry name" value="P-loop containing nucleoside triphosphate hydrolases"/>
    <property type="match status" value="1"/>
</dbReference>
<evidence type="ECO:0000256" key="7">
    <source>
        <dbReference type="PIRSR" id="PIRSR006809-1"/>
    </source>
</evidence>
<name>A0A7V2AUF9_UNCEI</name>
<organism evidence="12">
    <name type="scientific">Eiseniibacteriota bacterium</name>
    <dbReference type="NCBI Taxonomy" id="2212470"/>
    <lineage>
        <taxon>Bacteria</taxon>
        <taxon>Candidatus Eiseniibacteriota</taxon>
    </lineage>
</organism>
<dbReference type="GO" id="GO:0005525">
    <property type="term" value="F:GTP binding"/>
    <property type="evidence" value="ECO:0007669"/>
    <property type="project" value="UniProtKB-UniRule"/>
</dbReference>
<dbReference type="Gene3D" id="3.40.50.11060">
    <property type="entry name" value="GTPase HflX, N-terminal domain"/>
    <property type="match status" value="1"/>
</dbReference>
<proteinExistence type="inferred from homology"/>
<reference evidence="12" key="1">
    <citation type="journal article" date="2020" name="mSystems">
        <title>Genome- and Community-Level Interaction Insights into Carbon Utilization and Element Cycling Functions of Hydrothermarchaeota in Hydrothermal Sediment.</title>
        <authorList>
            <person name="Zhou Z."/>
            <person name="Liu Y."/>
            <person name="Xu W."/>
            <person name="Pan J."/>
            <person name="Luo Z.H."/>
            <person name="Li M."/>
        </authorList>
    </citation>
    <scope>NUCLEOTIDE SEQUENCE [LARGE SCALE GENOMIC DNA]</scope>
    <source>
        <strain evidence="12">SpSt-1233</strain>
    </source>
</reference>
<keyword evidence="2 8" id="KW-0479">Metal-binding</keyword>
<dbReference type="PANTHER" id="PTHR10229:SF0">
    <property type="entry name" value="GTP-BINDING PROTEIN 6-RELATED"/>
    <property type="match status" value="1"/>
</dbReference>
<dbReference type="GO" id="GO:0046872">
    <property type="term" value="F:metal ion binding"/>
    <property type="evidence" value="ECO:0007669"/>
    <property type="project" value="UniProtKB-KW"/>
</dbReference>
<accession>A0A7V2AUF9</accession>
<evidence type="ECO:0000256" key="5">
    <source>
        <dbReference type="ARBA" id="ARBA00023134"/>
    </source>
</evidence>
<feature type="binding site" evidence="7">
    <location>
        <begin position="363"/>
        <end position="366"/>
    </location>
    <ligand>
        <name>GTP</name>
        <dbReference type="ChEBI" id="CHEBI:37565"/>
    </ligand>
</feature>
<comment type="subunit">
    <text evidence="6">Monomer. Associates with the 50S ribosomal subunit.</text>
</comment>
<evidence type="ECO:0000256" key="2">
    <source>
        <dbReference type="ARBA" id="ARBA00022723"/>
    </source>
</evidence>
<dbReference type="PANTHER" id="PTHR10229">
    <property type="entry name" value="GTP-BINDING PROTEIN HFLX"/>
    <property type="match status" value="1"/>
</dbReference>
<dbReference type="InterPro" id="IPR032305">
    <property type="entry name" value="GTP-bd_M"/>
</dbReference>
<feature type="domain" description="Hflx-type G" evidence="11">
    <location>
        <begin position="240"/>
        <end position="410"/>
    </location>
</feature>
<feature type="region of interest" description="Disordered" evidence="10">
    <location>
        <begin position="18"/>
        <end position="44"/>
    </location>
</feature>
<keyword evidence="5 6" id="KW-0342">GTP-binding</keyword>
<keyword evidence="9" id="KW-0175">Coiled coil</keyword>
<sequence length="472" mass="52463">MGRLRRIRQGGGARSLLREASDRRQVRDEEGDSASVSRDFHIPSSGAPAERAFLVGVQLPGGSRESEEENLDELALLAETAGAEVVGRAVQSRTRIDGSTFIGAGKLEAIAREARDRNVNLIVFDDDLSPAQARNIEKRLEVNVIDRTELILDIFARRARTRQARIQVEIAQLRYALPRLRRLWEHLSRQAGGIGTRGPGETQLEVDRRRVRERIAKLKKELTTIDRRVVERAKQRRTLFNAAIVGYTNAGKSTLLNRLAGSRVLQSSRLFSTLDSTTRRIENPGARPFLLTDTIGFIRKLPPHLVESFRATLRDVREADLLLHLVDISHPRHEEQAEVVGRVLEEVLGEEAAERTDTILVLNKTDLLENEAARRGAAASHPGAVLVSAATGEGVPRLLELIGRFAERDTVRVVVEVDAEDGRAVAAVERSGEVRERLIEGAVMRFEIDVKRRDVAALESLGTVVVKLVDPR</sequence>
<evidence type="ECO:0000256" key="1">
    <source>
        <dbReference type="ARBA" id="ARBA00022490"/>
    </source>
</evidence>
<dbReference type="Gene3D" id="3.40.50.300">
    <property type="entry name" value="P-loop containing nucleotide triphosphate hydrolases"/>
    <property type="match status" value="1"/>
</dbReference>
<dbReference type="InterPro" id="IPR016496">
    <property type="entry name" value="GTPase_HflX"/>
</dbReference>
<dbReference type="EMBL" id="DSEC01000231">
    <property type="protein sequence ID" value="HER43455.1"/>
    <property type="molecule type" value="Genomic_DNA"/>
</dbReference>
<dbReference type="InterPro" id="IPR027417">
    <property type="entry name" value="P-loop_NTPase"/>
</dbReference>
<dbReference type="Pfam" id="PF16360">
    <property type="entry name" value="GTP-bdg_M"/>
    <property type="match status" value="1"/>
</dbReference>
<evidence type="ECO:0000256" key="9">
    <source>
        <dbReference type="SAM" id="Coils"/>
    </source>
</evidence>
<dbReference type="InterPro" id="IPR006073">
    <property type="entry name" value="GTP-bd"/>
</dbReference>
<dbReference type="InterPro" id="IPR042108">
    <property type="entry name" value="GTPase_HflX_N_sf"/>
</dbReference>
<dbReference type="AlphaFoldDB" id="A0A7V2AUF9"/>
<dbReference type="NCBIfam" id="TIGR03156">
    <property type="entry name" value="GTP_HflX"/>
    <property type="match status" value="1"/>
</dbReference>
<dbReference type="PROSITE" id="PS51705">
    <property type="entry name" value="G_HFLX"/>
    <property type="match status" value="1"/>
</dbReference>
<evidence type="ECO:0000256" key="3">
    <source>
        <dbReference type="ARBA" id="ARBA00022741"/>
    </source>
</evidence>
<comment type="subcellular location">
    <subcellularLocation>
        <location evidence="6">Cytoplasm</location>
    </subcellularLocation>
    <text evidence="6">May associate with membranes.</text>
</comment>
<protein>
    <recommendedName>
        <fullName evidence="6">GTPase HflX</fullName>
    </recommendedName>
    <alternativeName>
        <fullName evidence="6">GTP-binding protein HflX</fullName>
    </alternativeName>
</protein>
<feature type="binding site" evidence="7">
    <location>
        <begin position="246"/>
        <end position="253"/>
    </location>
    <ligand>
        <name>GTP</name>
        <dbReference type="ChEBI" id="CHEBI:37565"/>
    </ligand>
</feature>
<comment type="similarity">
    <text evidence="6">Belongs to the TRAFAC class OBG-HflX-like GTPase superfamily. HflX GTPase family.</text>
</comment>
<evidence type="ECO:0000259" key="11">
    <source>
        <dbReference type="PROSITE" id="PS51705"/>
    </source>
</evidence>
<keyword evidence="3 6" id="KW-0547">Nucleotide-binding</keyword>
<feature type="binding site" evidence="7">
    <location>
        <begin position="271"/>
        <end position="275"/>
    </location>
    <ligand>
        <name>GTP</name>
        <dbReference type="ChEBI" id="CHEBI:37565"/>
    </ligand>
</feature>
<comment type="cofactor">
    <cofactor evidence="8">
        <name>Mg(2+)</name>
        <dbReference type="ChEBI" id="CHEBI:18420"/>
    </cofactor>
</comment>
<dbReference type="InterPro" id="IPR025121">
    <property type="entry name" value="GTPase_HflX_N"/>
</dbReference>
<dbReference type="Proteomes" id="UP000886069">
    <property type="component" value="Unassembled WGS sequence"/>
</dbReference>
<evidence type="ECO:0000256" key="6">
    <source>
        <dbReference type="HAMAP-Rule" id="MF_00900"/>
    </source>
</evidence>
<dbReference type="FunFam" id="3.40.50.11060:FF:000001">
    <property type="entry name" value="GTPase HflX"/>
    <property type="match status" value="1"/>
</dbReference>
<dbReference type="GO" id="GO:0005737">
    <property type="term" value="C:cytoplasm"/>
    <property type="evidence" value="ECO:0007669"/>
    <property type="project" value="UniProtKB-SubCell"/>
</dbReference>